<organism evidence="2 3">
    <name type="scientific">Allochromatium humboldtianum</name>
    <dbReference type="NCBI Taxonomy" id="504901"/>
    <lineage>
        <taxon>Bacteria</taxon>
        <taxon>Pseudomonadati</taxon>
        <taxon>Pseudomonadota</taxon>
        <taxon>Gammaproteobacteria</taxon>
        <taxon>Chromatiales</taxon>
        <taxon>Chromatiaceae</taxon>
        <taxon>Allochromatium</taxon>
    </lineage>
</organism>
<evidence type="ECO:0000313" key="3">
    <source>
        <dbReference type="Proteomes" id="UP000592294"/>
    </source>
</evidence>
<protein>
    <submittedName>
        <fullName evidence="2">Class I SAM-dependent methyltransferase</fullName>
    </submittedName>
</protein>
<name>A0A850RA21_9GAMM</name>
<dbReference type="InterPro" id="IPR013216">
    <property type="entry name" value="Methyltransf_11"/>
</dbReference>
<accession>A0A850RA21</accession>
<dbReference type="Gene3D" id="3.40.50.150">
    <property type="entry name" value="Vaccinia Virus protein VP39"/>
    <property type="match status" value="1"/>
</dbReference>
<proteinExistence type="predicted"/>
<gene>
    <name evidence="2" type="ORF">HW932_00870</name>
</gene>
<dbReference type="RefSeq" id="WP_176974614.1">
    <property type="nucleotide sequence ID" value="NZ_JABZEO010000001.1"/>
</dbReference>
<dbReference type="SUPFAM" id="SSF53335">
    <property type="entry name" value="S-adenosyl-L-methionine-dependent methyltransferases"/>
    <property type="match status" value="1"/>
</dbReference>
<dbReference type="EMBL" id="JABZEO010000001">
    <property type="protein sequence ID" value="NVZ07810.1"/>
    <property type="molecule type" value="Genomic_DNA"/>
</dbReference>
<dbReference type="Pfam" id="PF08241">
    <property type="entry name" value="Methyltransf_11"/>
    <property type="match status" value="1"/>
</dbReference>
<dbReference type="Proteomes" id="UP000592294">
    <property type="component" value="Unassembled WGS sequence"/>
</dbReference>
<evidence type="ECO:0000259" key="1">
    <source>
        <dbReference type="Pfam" id="PF08241"/>
    </source>
</evidence>
<keyword evidence="2" id="KW-0489">Methyltransferase</keyword>
<keyword evidence="2" id="KW-0808">Transferase</keyword>
<sequence length="255" mass="28266">MTRDPLQPDQPDPLQAWYRSALGAEVANHEGDCVRRLLANTFGYYLVQIGSSERFGEALAASRIRHRVLLPGALPTEAAQGLSIVGEPGALPLASDSIDAVLLPHVLEYSDSPRAILAEVERVLIPEGRLILLGFDPLSLWALGRLWRPACRRAPWNGRWRLAVQVEHWLNELGFEIEVCERALFCPPIVSPTGSRCRTVELLGRRFWPLFGGLYAIRAVKRVAPLTPIKPYRAKRHALLPGSAVRPTTRGTGHV</sequence>
<evidence type="ECO:0000313" key="2">
    <source>
        <dbReference type="EMBL" id="NVZ07810.1"/>
    </source>
</evidence>
<comment type="caution">
    <text evidence="2">The sequence shown here is derived from an EMBL/GenBank/DDBJ whole genome shotgun (WGS) entry which is preliminary data.</text>
</comment>
<dbReference type="AlphaFoldDB" id="A0A850RA21"/>
<feature type="domain" description="Methyltransferase type 11" evidence="1">
    <location>
        <begin position="84"/>
        <end position="132"/>
    </location>
</feature>
<dbReference type="GO" id="GO:0008757">
    <property type="term" value="F:S-adenosylmethionine-dependent methyltransferase activity"/>
    <property type="evidence" value="ECO:0007669"/>
    <property type="project" value="InterPro"/>
</dbReference>
<dbReference type="InterPro" id="IPR029063">
    <property type="entry name" value="SAM-dependent_MTases_sf"/>
</dbReference>
<reference evidence="2 3" key="1">
    <citation type="submission" date="2020-06" db="EMBL/GenBank/DDBJ databases">
        <title>Whole-genome sequence of Allochromatium humboldtianum DSM 21881, type strain.</title>
        <authorList>
            <person name="Kyndt J.A."/>
            <person name="Meyer T.E."/>
        </authorList>
    </citation>
    <scope>NUCLEOTIDE SEQUENCE [LARGE SCALE GENOMIC DNA]</scope>
    <source>
        <strain evidence="2 3">DSM 21881</strain>
    </source>
</reference>
<keyword evidence="3" id="KW-1185">Reference proteome</keyword>
<dbReference type="GO" id="GO:0032259">
    <property type="term" value="P:methylation"/>
    <property type="evidence" value="ECO:0007669"/>
    <property type="project" value="UniProtKB-KW"/>
</dbReference>